<dbReference type="Pfam" id="PF00805">
    <property type="entry name" value="Pentapeptide"/>
    <property type="match status" value="2"/>
</dbReference>
<dbReference type="EMBL" id="CP048209">
    <property type="protein sequence ID" value="QHT59731.1"/>
    <property type="molecule type" value="Genomic_DNA"/>
</dbReference>
<dbReference type="AlphaFoldDB" id="A0A6C0FW89"/>
<name>A0A6C0FW89_9BACL</name>
<dbReference type="InterPro" id="IPR011256">
    <property type="entry name" value="Reg_factor_effector_dom_sf"/>
</dbReference>
<accession>A0A6C0FW89</accession>
<protein>
    <recommendedName>
        <fullName evidence="1">AraC effector-binding domain-containing protein</fullName>
    </recommendedName>
</protein>
<gene>
    <name evidence="2" type="ORF">GXP70_07045</name>
</gene>
<reference evidence="2 3" key="1">
    <citation type="submission" date="2020-01" db="EMBL/GenBank/DDBJ databases">
        <title>Paenibacillus sp. nov., isolated from tomato rhizosphere.</title>
        <authorList>
            <person name="Weon H.-Y."/>
            <person name="Lee S.A."/>
        </authorList>
    </citation>
    <scope>NUCLEOTIDE SEQUENCE [LARGE SCALE GENOMIC DNA]</scope>
    <source>
        <strain evidence="2 3">12200R-189</strain>
    </source>
</reference>
<dbReference type="SMART" id="SM00871">
    <property type="entry name" value="AraC_E_bind"/>
    <property type="match status" value="2"/>
</dbReference>
<dbReference type="Gene3D" id="2.160.20.80">
    <property type="entry name" value="E3 ubiquitin-protein ligase SopA"/>
    <property type="match status" value="1"/>
</dbReference>
<dbReference type="InterPro" id="IPR029441">
    <property type="entry name" value="Cass2"/>
</dbReference>
<dbReference type="Pfam" id="PF14526">
    <property type="entry name" value="Cass2"/>
    <property type="match status" value="2"/>
</dbReference>
<feature type="domain" description="AraC effector-binding" evidence="1">
    <location>
        <begin position="1"/>
        <end position="159"/>
    </location>
</feature>
<dbReference type="InterPro" id="IPR053182">
    <property type="entry name" value="YobU-like_regulator"/>
</dbReference>
<dbReference type="PANTHER" id="PTHR36444">
    <property type="entry name" value="TRANSCRIPTIONAL REGULATOR PROTEIN YOBU-RELATED"/>
    <property type="match status" value="1"/>
</dbReference>
<dbReference type="SUPFAM" id="SSF55136">
    <property type="entry name" value="Probable bacterial effector-binding domain"/>
    <property type="match status" value="2"/>
</dbReference>
<dbReference type="InterPro" id="IPR010499">
    <property type="entry name" value="AraC_E-bd"/>
</dbReference>
<evidence type="ECO:0000313" key="2">
    <source>
        <dbReference type="EMBL" id="QHT59731.1"/>
    </source>
</evidence>
<dbReference type="InterPro" id="IPR001646">
    <property type="entry name" value="5peptide_repeat"/>
</dbReference>
<dbReference type="RefSeq" id="WP_162355797.1">
    <property type="nucleotide sequence ID" value="NZ_CP048209.1"/>
</dbReference>
<evidence type="ECO:0000259" key="1">
    <source>
        <dbReference type="SMART" id="SM00871"/>
    </source>
</evidence>
<evidence type="ECO:0000313" key="3">
    <source>
        <dbReference type="Proteomes" id="UP000476064"/>
    </source>
</evidence>
<dbReference type="PANTHER" id="PTHR36444:SF2">
    <property type="entry name" value="TRANSCRIPTIONAL REGULATOR PROTEIN YOBU-RELATED"/>
    <property type="match status" value="1"/>
</dbReference>
<organism evidence="2 3">
    <name type="scientific">Paenibacillus lycopersici</name>
    <dbReference type="NCBI Taxonomy" id="2704462"/>
    <lineage>
        <taxon>Bacteria</taxon>
        <taxon>Bacillati</taxon>
        <taxon>Bacillota</taxon>
        <taxon>Bacilli</taxon>
        <taxon>Bacillales</taxon>
        <taxon>Paenibacillaceae</taxon>
        <taxon>Paenibacillus</taxon>
    </lineage>
</organism>
<keyword evidence="3" id="KW-1185">Reference proteome</keyword>
<proteinExistence type="predicted"/>
<dbReference type="SUPFAM" id="SSF141571">
    <property type="entry name" value="Pentapeptide repeat-like"/>
    <property type="match status" value="1"/>
</dbReference>
<dbReference type="KEGG" id="plyc:GXP70_07045"/>
<dbReference type="Proteomes" id="UP000476064">
    <property type="component" value="Chromosome"/>
</dbReference>
<dbReference type="Gene3D" id="3.20.80.10">
    <property type="entry name" value="Regulatory factor, effector binding domain"/>
    <property type="match status" value="2"/>
</dbReference>
<sequence length="494" mass="55545">MRVRIVDMPEMKAAVIRSEMGGEYTRVAWRRIRELLDGCAAVGGEDYGLVFVPEWQWATGVRELWTGVEVSGFEELPDGVETITIPARTYAKLTVRGDIGGLDEAYGHLSRWFEREGIERDVSEGSFGFEANRLKPVNPFDIPRSELSFVDYDIYAPIAPGQAIETDRFPHIEDFAIEAQPARRVVGVERFVRQQEGEHPLTAIPAIWEEFRRLSAGWQDIRACGESFGLFSYAPPFEAGQNFSYLACVEVKEDDRVPIPAGMTERFIPAGECAVVTYRGALSGILEAWSFFHGSWRSRQSEYAAVDEFEYERYDGRFAGADNAESVIELHFPVVRAEQPAPLTDKRVYDAKGGFELQDLRNAKVHMACFRGAEFHGVDMRDASLVHVNFVNSRWEHIYFSNVHIRHAQLGGTVFEHVQRPQAAASRFEEEPGTDGWVNVEPVVFRDSDLSRAVFENCELNGVDIRGCRLEGMTIDGIPVTELLAGYAAAKRGV</sequence>
<feature type="domain" description="AraC effector-binding" evidence="1">
    <location>
        <begin position="173"/>
        <end position="335"/>
    </location>
</feature>